<dbReference type="EMBL" id="LR699554">
    <property type="protein sequence ID" value="VVD33276.1"/>
    <property type="molecule type" value="Genomic_DNA"/>
</dbReference>
<dbReference type="SMART" id="SM00382">
    <property type="entry name" value="AAA"/>
    <property type="match status" value="2"/>
</dbReference>
<dbReference type="AlphaFoldDB" id="A0A5Q4ZMU5"/>
<proteinExistence type="predicted"/>
<evidence type="ECO:0000313" key="9">
    <source>
        <dbReference type="EMBL" id="VVD33276.1"/>
    </source>
</evidence>
<dbReference type="GO" id="GO:0005524">
    <property type="term" value="F:ATP binding"/>
    <property type="evidence" value="ECO:0007669"/>
    <property type="project" value="UniProtKB-KW"/>
</dbReference>
<dbReference type="Gene3D" id="3.40.50.300">
    <property type="entry name" value="P-loop containing nucleotide triphosphate hydrolases"/>
    <property type="match status" value="2"/>
</dbReference>
<keyword evidence="10" id="KW-1185">Reference proteome</keyword>
<sequence length="516" mass="54867">MASEPVLQVRDLGKRFGATRALAGVTLQFCAGEIHCVLGENGAGKSTLGKIAGGLFPADEGEVLLNGNCVRFASPREARSAGVTMVYQELSLAPHLSVRANLWLGFEGRRFPLAPTLRKAERQRAASVLSQLGLAGIDMEQPVKALPVAVQQLIEIGKSLMFKPKAVIFDEPTAMLGAVEKERFFAVLRTLRDSGIAAVLVTHHIEDVMTVADRVTIMRNGSVVDSFALTPDIDADQVVERLTGKRQQAAMRQTGQGSARAPLVDIEAVPTADGPRTLTIARGEIAGFYGVVGCGAEKLVRALTGQDEPAHPGPLTLRLDGRPYRPRGAADALAHGVAWLPAGRASHGVLPGRSIRENLLLTQLKGLSRFGFIGPARERTRCAELLEACQVKFGDAEHSIMTLSGGNQQKVLLARAMAGAKRVLVLEEPSAGVDIDAKRQIHQRIRAIAQTGIAVVVLSSDLPETLALCDTVITMYAGAVANIYRQPTEADQPSIIADVLGQHEAQSEIAAAVAAV</sequence>
<dbReference type="InterPro" id="IPR003439">
    <property type="entry name" value="ABC_transporter-like_ATP-bd"/>
</dbReference>
<evidence type="ECO:0000256" key="7">
    <source>
        <dbReference type="ARBA" id="ARBA00022840"/>
    </source>
</evidence>
<dbReference type="SUPFAM" id="SSF52540">
    <property type="entry name" value="P-loop containing nucleoside triphosphate hydrolases"/>
    <property type="match status" value="2"/>
</dbReference>
<dbReference type="InterPro" id="IPR017871">
    <property type="entry name" value="ABC_transporter-like_CS"/>
</dbReference>
<evidence type="ECO:0000256" key="3">
    <source>
        <dbReference type="ARBA" id="ARBA00022519"/>
    </source>
</evidence>
<organism evidence="9 10">
    <name type="scientific">Paraburkholderia dioscoreae</name>
    <dbReference type="NCBI Taxonomy" id="2604047"/>
    <lineage>
        <taxon>Bacteria</taxon>
        <taxon>Pseudomonadati</taxon>
        <taxon>Pseudomonadota</taxon>
        <taxon>Betaproteobacteria</taxon>
        <taxon>Burkholderiales</taxon>
        <taxon>Burkholderiaceae</taxon>
        <taxon>Paraburkholderia</taxon>
    </lineage>
</organism>
<dbReference type="InterPro" id="IPR050107">
    <property type="entry name" value="ABC_carbohydrate_import_ATPase"/>
</dbReference>
<dbReference type="PROSITE" id="PS00211">
    <property type="entry name" value="ABC_TRANSPORTER_1"/>
    <property type="match status" value="1"/>
</dbReference>
<evidence type="ECO:0000259" key="8">
    <source>
        <dbReference type="PROSITE" id="PS50893"/>
    </source>
</evidence>
<evidence type="ECO:0000256" key="2">
    <source>
        <dbReference type="ARBA" id="ARBA00022475"/>
    </source>
</evidence>
<keyword evidence="3" id="KW-0997">Cell inner membrane</keyword>
<keyword evidence="3" id="KW-0472">Membrane</keyword>
<dbReference type="RefSeq" id="WP_007177563.1">
    <property type="nucleotide sequence ID" value="NZ_LR699554.1"/>
</dbReference>
<evidence type="ECO:0000256" key="6">
    <source>
        <dbReference type="ARBA" id="ARBA00022741"/>
    </source>
</evidence>
<reference evidence="9 10" key="1">
    <citation type="submission" date="2019-08" db="EMBL/GenBank/DDBJ databases">
        <authorList>
            <person name="Herpell B J."/>
        </authorList>
    </citation>
    <scope>NUCLEOTIDE SEQUENCE [LARGE SCALE GENOMIC DNA]</scope>
    <source>
        <strain evidence="10">Msb3</strain>
    </source>
</reference>
<dbReference type="InterPro" id="IPR027417">
    <property type="entry name" value="P-loop_NTPase"/>
</dbReference>
<dbReference type="Proteomes" id="UP000325811">
    <property type="component" value="Chromosome II"/>
</dbReference>
<dbReference type="InterPro" id="IPR003593">
    <property type="entry name" value="AAA+_ATPase"/>
</dbReference>
<feature type="domain" description="ABC transporter" evidence="8">
    <location>
        <begin position="251"/>
        <end position="502"/>
    </location>
</feature>
<feature type="domain" description="ABC transporter" evidence="8">
    <location>
        <begin position="7"/>
        <end position="245"/>
    </location>
</feature>
<keyword evidence="4 9" id="KW-0762">Sugar transport</keyword>
<dbReference type="PROSITE" id="PS50893">
    <property type="entry name" value="ABC_TRANSPORTER_2"/>
    <property type="match status" value="2"/>
</dbReference>
<dbReference type="CDD" id="cd03216">
    <property type="entry name" value="ABC_Carb_Monos_I"/>
    <property type="match status" value="1"/>
</dbReference>
<accession>A0A5Q4ZMU5</accession>
<keyword evidence="2" id="KW-1003">Cell membrane</keyword>
<name>A0A5Q4ZMU5_9BURK</name>
<dbReference type="PANTHER" id="PTHR43790:SF9">
    <property type="entry name" value="GALACTOFURANOSE TRANSPORTER ATP-BINDING PROTEIN YTFR"/>
    <property type="match status" value="1"/>
</dbReference>
<evidence type="ECO:0000313" key="10">
    <source>
        <dbReference type="Proteomes" id="UP000325811"/>
    </source>
</evidence>
<keyword evidence="1" id="KW-0813">Transport</keyword>
<dbReference type="KEGG" id="pdio:PDMSB3_1992.1"/>
<dbReference type="CDD" id="cd03215">
    <property type="entry name" value="ABC_Carb_Monos_II"/>
    <property type="match status" value="1"/>
</dbReference>
<dbReference type="Pfam" id="PF00005">
    <property type="entry name" value="ABC_tran"/>
    <property type="match status" value="2"/>
</dbReference>
<keyword evidence="7" id="KW-0067">ATP-binding</keyword>
<evidence type="ECO:0000256" key="4">
    <source>
        <dbReference type="ARBA" id="ARBA00022597"/>
    </source>
</evidence>
<dbReference type="PANTHER" id="PTHR43790">
    <property type="entry name" value="CARBOHYDRATE TRANSPORT ATP-BINDING PROTEIN MG119-RELATED"/>
    <property type="match status" value="1"/>
</dbReference>
<keyword evidence="6" id="KW-0547">Nucleotide-binding</keyword>
<evidence type="ECO:0000256" key="1">
    <source>
        <dbReference type="ARBA" id="ARBA00022448"/>
    </source>
</evidence>
<gene>
    <name evidence="9" type="ORF">PDMSB3_1992</name>
</gene>
<evidence type="ECO:0000256" key="5">
    <source>
        <dbReference type="ARBA" id="ARBA00022737"/>
    </source>
</evidence>
<keyword evidence="5" id="KW-0677">Repeat</keyword>
<dbReference type="GO" id="GO:0016887">
    <property type="term" value="F:ATP hydrolysis activity"/>
    <property type="evidence" value="ECO:0007669"/>
    <property type="project" value="InterPro"/>
</dbReference>
<protein>
    <submittedName>
        <fullName evidence="9">ABC-type sugar transport system, ATPase component</fullName>
    </submittedName>
</protein>